<name>Q4WCN9_ASPFU</name>
<dbReference type="GeneID" id="3505225"/>
<feature type="domain" description="AsqO/PenF-like C-terminal" evidence="1">
    <location>
        <begin position="190"/>
        <end position="235"/>
    </location>
</feature>
<dbReference type="InterPro" id="IPR057722">
    <property type="entry name" value="AsqO/PenF-like_C"/>
</dbReference>
<dbReference type="VEuPathDB" id="FungiDB:Afu6g01905"/>
<dbReference type="InParanoid" id="Q4WCN9"/>
<dbReference type="EMBL" id="AAHF01000012">
    <property type="protein sequence ID" value="EAL85849.1"/>
    <property type="molecule type" value="Genomic_DNA"/>
</dbReference>
<protein>
    <recommendedName>
        <fullName evidence="1">AsqO/PenF-like C-terminal domain-containing protein</fullName>
    </recommendedName>
</protein>
<organism evidence="2 3">
    <name type="scientific">Aspergillus fumigatus (strain ATCC MYA-4609 / CBS 101355 / FGSC A1100 / Af293)</name>
    <name type="common">Neosartorya fumigata</name>
    <dbReference type="NCBI Taxonomy" id="330879"/>
    <lineage>
        <taxon>Eukaryota</taxon>
        <taxon>Fungi</taxon>
        <taxon>Dikarya</taxon>
        <taxon>Ascomycota</taxon>
        <taxon>Pezizomycotina</taxon>
        <taxon>Eurotiomycetes</taxon>
        <taxon>Eurotiomycetidae</taxon>
        <taxon>Eurotiales</taxon>
        <taxon>Aspergillaceae</taxon>
        <taxon>Aspergillus</taxon>
        <taxon>Aspergillus subgen. Fumigati</taxon>
    </lineage>
</organism>
<comment type="caution">
    <text evidence="2">The sequence shown here is derived from an EMBL/GenBank/DDBJ whole genome shotgun (WGS) entry which is preliminary data.</text>
</comment>
<dbReference type="Pfam" id="PF25581">
    <property type="entry name" value="AsqO_C"/>
    <property type="match status" value="1"/>
</dbReference>
<keyword evidence="3" id="KW-1185">Reference proteome</keyword>
<dbReference type="eggNOG" id="ENOG502SMYB">
    <property type="taxonomic scope" value="Eukaryota"/>
</dbReference>
<dbReference type="RefSeq" id="XP_747887.1">
    <property type="nucleotide sequence ID" value="XM_742794.1"/>
</dbReference>
<evidence type="ECO:0000259" key="1">
    <source>
        <dbReference type="Pfam" id="PF25581"/>
    </source>
</evidence>
<dbReference type="OrthoDB" id="5344254at2759"/>
<accession>Q4WCN9</accession>
<dbReference type="AlphaFoldDB" id="Q4WCN9"/>
<dbReference type="HOGENOM" id="CLU_051719_0_0_1"/>
<proteinExistence type="predicted"/>
<reference evidence="2 3" key="1">
    <citation type="journal article" date="2005" name="Nature">
        <title>Genomic sequence of the pathogenic and allergenic filamentous fungus Aspergillus fumigatus.</title>
        <authorList>
            <person name="Nierman W.C."/>
            <person name="Pain A."/>
            <person name="Anderson M.J."/>
            <person name="Wortman J.R."/>
            <person name="Kim H.S."/>
            <person name="Arroyo J."/>
            <person name="Berriman M."/>
            <person name="Abe K."/>
            <person name="Archer D.B."/>
            <person name="Bermejo C."/>
            <person name="Bennett J."/>
            <person name="Bowyer P."/>
            <person name="Chen D."/>
            <person name="Collins M."/>
            <person name="Coulsen R."/>
            <person name="Davies R."/>
            <person name="Dyer P.S."/>
            <person name="Farman M."/>
            <person name="Fedorova N."/>
            <person name="Fedorova N."/>
            <person name="Feldblyum T.V."/>
            <person name="Fischer R."/>
            <person name="Fosker N."/>
            <person name="Fraser A."/>
            <person name="Garcia J.L."/>
            <person name="Garcia M.J."/>
            <person name="Goble A."/>
            <person name="Goldman G.H."/>
            <person name="Gomi K."/>
            <person name="Griffith-Jones S."/>
            <person name="Gwilliam R."/>
            <person name="Haas B."/>
            <person name="Haas H."/>
            <person name="Harris D."/>
            <person name="Horiuchi H."/>
            <person name="Huang J."/>
            <person name="Humphray S."/>
            <person name="Jimenez J."/>
            <person name="Keller N."/>
            <person name="Khouri H."/>
            <person name="Kitamoto K."/>
            <person name="Kobayashi T."/>
            <person name="Konzack S."/>
            <person name="Kulkarni R."/>
            <person name="Kumagai T."/>
            <person name="Lafon A."/>
            <person name="Latge J.P."/>
            <person name="Li W."/>
            <person name="Lord A."/>
            <person name="Lu C."/>
            <person name="Majoros W.H."/>
            <person name="May G.S."/>
            <person name="Miller B.L."/>
            <person name="Mohamoud Y."/>
            <person name="Molina M."/>
            <person name="Monod M."/>
            <person name="Mouyna I."/>
            <person name="Mulligan S."/>
            <person name="Murphy L."/>
            <person name="O'Neil S."/>
            <person name="Paulsen I."/>
            <person name="Penalva M.A."/>
            <person name="Pertea M."/>
            <person name="Price C."/>
            <person name="Pritchard B.L."/>
            <person name="Quail M.A."/>
            <person name="Rabbinowitsch E."/>
            <person name="Rawlins N."/>
            <person name="Rajandream M.A."/>
            <person name="Reichard U."/>
            <person name="Renauld H."/>
            <person name="Robson G.D."/>
            <person name="Rodriguez de Cordoba S."/>
            <person name="Rodriguez-Pena J.M."/>
            <person name="Ronning C.M."/>
            <person name="Rutter S."/>
            <person name="Salzberg S.L."/>
            <person name="Sanchez M."/>
            <person name="Sanchez-Ferrero J.C."/>
            <person name="Saunders D."/>
            <person name="Seeger K."/>
            <person name="Squares R."/>
            <person name="Squares S."/>
            <person name="Takeuchi M."/>
            <person name="Tekaia F."/>
            <person name="Turner G."/>
            <person name="Vazquez de Aldana C.R."/>
            <person name="Weidman J."/>
            <person name="White O."/>
            <person name="Woodward J."/>
            <person name="Yu J.H."/>
            <person name="Fraser C."/>
            <person name="Galagan J.E."/>
            <person name="Asai K."/>
            <person name="Machida M."/>
            <person name="Hall N."/>
            <person name="Barrell B."/>
            <person name="Denning D.W."/>
        </authorList>
    </citation>
    <scope>NUCLEOTIDE SEQUENCE [LARGE SCALE GENOMIC DNA]</scope>
    <source>
        <strain evidence="2 3">Af293</strain>
    </source>
</reference>
<evidence type="ECO:0000313" key="2">
    <source>
        <dbReference type="EMBL" id="EAL85849.1"/>
    </source>
</evidence>
<gene>
    <name evidence="2" type="ORF">AFUA_6G01905</name>
</gene>
<sequence length="269" mass="30735">MEHHHCVGDKTSAFTDDRDVPTSKILSLINLTILERSPRPPPVSRLSKPKVHPINTTVFDWWHFDAVSASNPNASGVITLFTSTPTAFPFLPGKSKSKSNTDSVLAGLPLDLISKWDRDHLRTLSRYIPSDSRRSPRRYPRDLARERRFLCWIRARGVSVWGVDVDARGLQLICPPYGLEQNWSDGPFETAVRTWYWGRERVGPFSVVWFDMLPAGHGTEVVSGYVAVGMEVVVSVRPWKDGWQLLIRQCVRMCRMGFRVFIGLGWRWM</sequence>
<evidence type="ECO:0000313" key="3">
    <source>
        <dbReference type="Proteomes" id="UP000002530"/>
    </source>
</evidence>
<dbReference type="Proteomes" id="UP000002530">
    <property type="component" value="Unassembled WGS sequence"/>
</dbReference>
<dbReference type="KEGG" id="afm:AFUA_6G01905"/>